<evidence type="ECO:0000256" key="7">
    <source>
        <dbReference type="ARBA" id="ARBA00049120"/>
    </source>
</evidence>
<dbReference type="InterPro" id="IPR029063">
    <property type="entry name" value="SAM-dependent_MTases_sf"/>
</dbReference>
<dbReference type="PROSITE" id="PS00093">
    <property type="entry name" value="N4_MTASE"/>
    <property type="match status" value="1"/>
</dbReference>
<comment type="similarity">
    <text evidence="1">Belongs to the N(4)/N(6)-methyltransferase family. N(4) subfamily.</text>
</comment>
<dbReference type="GO" id="GO:0032259">
    <property type="term" value="P:methylation"/>
    <property type="evidence" value="ECO:0007669"/>
    <property type="project" value="UniProtKB-KW"/>
</dbReference>
<dbReference type="GO" id="GO:0009307">
    <property type="term" value="P:DNA restriction-modification system"/>
    <property type="evidence" value="ECO:0007669"/>
    <property type="project" value="UniProtKB-KW"/>
</dbReference>
<dbReference type="GO" id="GO:0015667">
    <property type="term" value="F:site-specific DNA-methyltransferase (cytosine-N4-specific) activity"/>
    <property type="evidence" value="ECO:0007669"/>
    <property type="project" value="UniProtKB-EC"/>
</dbReference>
<dbReference type="Gene3D" id="3.40.50.150">
    <property type="entry name" value="Vaccinia Virus protein VP39"/>
    <property type="match status" value="2"/>
</dbReference>
<organism evidence="8">
    <name type="scientific">Planococcus citreus</name>
    <dbReference type="NCBI Taxonomy" id="1373"/>
    <lineage>
        <taxon>Bacteria</taxon>
        <taxon>Bacillati</taxon>
        <taxon>Bacillota</taxon>
        <taxon>Bacilli</taxon>
        <taxon>Bacillales</taxon>
        <taxon>Caryophanaceae</taxon>
        <taxon>Planococcus</taxon>
    </lineage>
</organism>
<dbReference type="EMBL" id="JX481785">
    <property type="protein sequence ID" value="AFV09320.1"/>
    <property type="molecule type" value="Genomic_DNA"/>
</dbReference>
<proteinExistence type="inferred from homology"/>
<comment type="catalytic activity">
    <reaction evidence="7">
        <text>a 2'-deoxycytidine in DNA + S-adenosyl-L-methionine = an N(4)-methyl-2'-deoxycytidine in DNA + S-adenosyl-L-homocysteine + H(+)</text>
        <dbReference type="Rhea" id="RHEA:16857"/>
        <dbReference type="Rhea" id="RHEA-COMP:11369"/>
        <dbReference type="Rhea" id="RHEA-COMP:13674"/>
        <dbReference type="ChEBI" id="CHEBI:15378"/>
        <dbReference type="ChEBI" id="CHEBI:57856"/>
        <dbReference type="ChEBI" id="CHEBI:59789"/>
        <dbReference type="ChEBI" id="CHEBI:85452"/>
        <dbReference type="ChEBI" id="CHEBI:137933"/>
        <dbReference type="EC" id="2.1.1.113"/>
    </reaction>
</comment>
<evidence type="ECO:0000256" key="4">
    <source>
        <dbReference type="ARBA" id="ARBA00022679"/>
    </source>
</evidence>
<keyword evidence="6" id="KW-0680">Restriction system</keyword>
<dbReference type="REBASE" id="13519">
    <property type="entry name" value="M.PciI"/>
</dbReference>
<evidence type="ECO:0000256" key="6">
    <source>
        <dbReference type="ARBA" id="ARBA00022747"/>
    </source>
</evidence>
<dbReference type="GO" id="GO:0003677">
    <property type="term" value="F:DNA binding"/>
    <property type="evidence" value="ECO:0007669"/>
    <property type="project" value="InterPro"/>
</dbReference>
<dbReference type="AlphaFoldDB" id="K4LA26"/>
<evidence type="ECO:0000256" key="3">
    <source>
        <dbReference type="ARBA" id="ARBA00022603"/>
    </source>
</evidence>
<name>K4LA26_9BACL</name>
<reference evidence="8" key="1">
    <citation type="submission" date="2012-08" db="EMBL/GenBank/DDBJ databases">
        <title>PciI RM system.</title>
        <authorList>
            <person name="Zhu Z."/>
        </authorList>
    </citation>
    <scope>NUCLEOTIDE SEQUENCE</scope>
    <source>
        <strain evidence="8">SE-F45</strain>
    </source>
</reference>
<protein>
    <recommendedName>
        <fullName evidence="2">site-specific DNA-methyltransferase (cytosine-N(4)-specific)</fullName>
        <ecNumber evidence="2">2.1.1.113</ecNumber>
    </recommendedName>
</protein>
<keyword evidence="5" id="KW-0949">S-adenosyl-L-methionine</keyword>
<dbReference type="SUPFAM" id="SSF53335">
    <property type="entry name" value="S-adenosyl-L-methionine-dependent methyltransferases"/>
    <property type="match status" value="1"/>
</dbReference>
<sequence length="448" mass="50029">MTNFSHSALTSYDLLGHEIVQDSEAVSSGPYLVSYDPIPVRRSTFLAGLSENVHSWFRLTPSFGPDLVRTIIKQMNLAPHSHIHDPFSGAGTTAIEASLEGYEASCVEVNPFLYFVGKTSIDWSINADDAAAQLESIKNKYYSMSATATLDNIADLGIDIPKIHNIHRWWRNDVLKDILVLKSSIRSCTQDKYCSFFELALAAVLVPDLTNVTLGKLQLHFVNKDDKEINVWPTYESHAKKMIHDLSLINKQNFEFLPKIIYGDSTQKSTFSEVAGIDAIITSPPYPNRYSYIWNTRPHLYILDMISEAKEASQIDRRTIGGTWGTATSELGKGIFSPINAVVKDALEGVHERIAGSDQLMANYVTHYFNRLFLHIEAIKPSLNPKAKLAYVVGNSWIKGEYVATDVILAKIIEGALPGSSIDGLHRFRRRNSGKNLFETIVYSTLPV</sequence>
<accession>K4LA26</accession>
<dbReference type="InterPro" id="IPR017985">
    <property type="entry name" value="MeTrfase_CN4_CS"/>
</dbReference>
<evidence type="ECO:0000256" key="5">
    <source>
        <dbReference type="ARBA" id="ARBA00022691"/>
    </source>
</evidence>
<evidence type="ECO:0000256" key="2">
    <source>
        <dbReference type="ARBA" id="ARBA00012185"/>
    </source>
</evidence>
<keyword evidence="4" id="KW-0808">Transferase</keyword>
<evidence type="ECO:0000313" key="8">
    <source>
        <dbReference type="EMBL" id="AFV09320.1"/>
    </source>
</evidence>
<keyword evidence="3" id="KW-0489">Methyltransferase</keyword>
<dbReference type="EC" id="2.1.1.113" evidence="2"/>
<evidence type="ECO:0000256" key="1">
    <source>
        <dbReference type="ARBA" id="ARBA00010203"/>
    </source>
</evidence>